<accession>A0A0R0LUZ0</accession>
<dbReference type="VEuPathDB" id="MicrosporidiaDB:M153_1529000717"/>
<comment type="caution">
    <text evidence="3">The sequence shown here is derived from an EMBL/GenBank/DDBJ whole genome shotgun (WGS) entry which is preliminary data.</text>
</comment>
<organism evidence="3 4">
    <name type="scientific">Pseudoloma neurophilia</name>
    <dbReference type="NCBI Taxonomy" id="146866"/>
    <lineage>
        <taxon>Eukaryota</taxon>
        <taxon>Fungi</taxon>
        <taxon>Fungi incertae sedis</taxon>
        <taxon>Microsporidia</taxon>
        <taxon>Pseudoloma</taxon>
    </lineage>
</organism>
<dbReference type="EMBL" id="LGUB01000492">
    <property type="protein sequence ID" value="KRH93098.1"/>
    <property type="molecule type" value="Genomic_DNA"/>
</dbReference>
<evidence type="ECO:0000313" key="4">
    <source>
        <dbReference type="Proteomes" id="UP000051530"/>
    </source>
</evidence>
<dbReference type="Proteomes" id="UP000051530">
    <property type="component" value="Unassembled WGS sequence"/>
</dbReference>
<dbReference type="GO" id="GO:0042254">
    <property type="term" value="P:ribosome biogenesis"/>
    <property type="evidence" value="ECO:0007669"/>
    <property type="project" value="InterPro"/>
</dbReference>
<dbReference type="Pfam" id="PF04950">
    <property type="entry name" value="RIBIOP_C"/>
    <property type="match status" value="1"/>
</dbReference>
<dbReference type="GO" id="GO:0005634">
    <property type="term" value="C:nucleus"/>
    <property type="evidence" value="ECO:0007669"/>
    <property type="project" value="InterPro"/>
</dbReference>
<proteinExistence type="predicted"/>
<dbReference type="OrthoDB" id="10260897at2759"/>
<sequence length="663" mass="77507">MNFLQPHIMAKKKNISKKKNKKSKQIKPKDLEKNINKIKNMEDKYEEELDQLFDQDAKIQYECKERENPQENDEKFDNQRKRTERMSNYKPHVILDNNPLVTENKKYIDCAPSVISVIGTYDSSKEFIKKMTNEFYGREGQKIIDNHFCSLSKNVVQTNPSKNSSADKNLASQCLLPPITLRTSKLRRATFIQVTEQSFRKYDTCKISDLNILYLKEEDLINNCNEDMIFEQSNQNFKKNEINTADKIKLQNIIRFFLEYSNMVKSFGHNRLFLYTTVKNKNLLKYIQELIDIKIFYNYKKLVHFISCLKNKVTYLKCSNSYILIDQISKNLDDSITLSGYLRGRPMAKLSPENRNPDLFISGLSQNDNRFTVTNIEKLEDPTNIKNEKILERRKVFLHAPGLVNPDKIKKIEEIPEIKLTAFEDLSSEEEIEDKQKEILQTEDKMTVQDSTFSNTNHKRKMLENMDFESLRSLVYEKLEKNYKTPDNLITDDKLMKDNSLITNDNSKKDESLTTYDNFDENQFLPGDYLEIQIQTDDLCSISSDDILLAVKIFDDNEIALNTSSFNCDNNFHPNFIKSHDPVILSVGLFRFITFPIFYKIKEDGTKIYQKMNSERIAYWGYGGQSLPLMVHRQIQSKKTVKSFSGIVNSKKISSSENDQKIS</sequence>
<feature type="non-terminal residue" evidence="3">
    <location>
        <position position="663"/>
    </location>
</feature>
<name>A0A0R0LUZ0_9MICR</name>
<keyword evidence="4" id="KW-1185">Reference proteome</keyword>
<dbReference type="InterPro" id="IPR012948">
    <property type="entry name" value="AARP2CN"/>
</dbReference>
<dbReference type="SMART" id="SM00785">
    <property type="entry name" value="AARP2CN"/>
    <property type="match status" value="1"/>
</dbReference>
<reference evidence="3 4" key="1">
    <citation type="submission" date="2015-07" db="EMBL/GenBank/DDBJ databases">
        <title>The genome of Pseudoloma neurophilia, a relevant intracellular parasite of the zebrafish.</title>
        <authorList>
            <person name="Ndikumana S."/>
            <person name="Pelin A."/>
            <person name="Sanders J."/>
            <person name="Corradi N."/>
        </authorList>
    </citation>
    <scope>NUCLEOTIDE SEQUENCE [LARGE SCALE GENOMIC DNA]</scope>
    <source>
        <strain evidence="3 4">MK1</strain>
    </source>
</reference>
<evidence type="ECO:0000256" key="1">
    <source>
        <dbReference type="SAM" id="MobiDB-lite"/>
    </source>
</evidence>
<feature type="domain" description="AARP2CN" evidence="2">
    <location>
        <begin position="298"/>
        <end position="383"/>
    </location>
</feature>
<feature type="region of interest" description="Disordered" evidence="1">
    <location>
        <begin position="63"/>
        <end position="85"/>
    </location>
</feature>
<dbReference type="InterPro" id="IPR007034">
    <property type="entry name" value="BMS1_TSR1_C"/>
</dbReference>
<dbReference type="AlphaFoldDB" id="A0A0R0LUZ0"/>
<evidence type="ECO:0000259" key="2">
    <source>
        <dbReference type="SMART" id="SM00785"/>
    </source>
</evidence>
<protein>
    <submittedName>
        <fullName evidence="3">GTP-binding protein AARP2 involved in 40S ribosome biogenesis</fullName>
    </submittedName>
</protein>
<evidence type="ECO:0000313" key="3">
    <source>
        <dbReference type="EMBL" id="KRH93098.1"/>
    </source>
</evidence>
<feature type="compositionally biased region" description="Basic residues" evidence="1">
    <location>
        <begin position="9"/>
        <end position="26"/>
    </location>
</feature>
<feature type="region of interest" description="Disordered" evidence="1">
    <location>
        <begin position="1"/>
        <end position="34"/>
    </location>
</feature>
<gene>
    <name evidence="3" type="ORF">M153_1529000717</name>
</gene>